<dbReference type="AlphaFoldDB" id="A0A0D2IB93"/>
<reference evidence="1" key="1">
    <citation type="submission" date="2015-01" db="EMBL/GenBank/DDBJ databases">
        <title>The Genome Sequence of Cladophialophora bantiana CBS 173.52.</title>
        <authorList>
            <consortium name="The Broad Institute Genomics Platform"/>
            <person name="Cuomo C."/>
            <person name="de Hoog S."/>
            <person name="Gorbushina A."/>
            <person name="Stielow B."/>
            <person name="Teixiera M."/>
            <person name="Abouelleil A."/>
            <person name="Chapman S.B."/>
            <person name="Priest M."/>
            <person name="Young S.K."/>
            <person name="Wortman J."/>
            <person name="Nusbaum C."/>
            <person name="Birren B."/>
        </authorList>
    </citation>
    <scope>NUCLEOTIDE SEQUENCE [LARGE SCALE GENOMIC DNA]</scope>
    <source>
        <strain evidence="1">CBS 173.52</strain>
    </source>
</reference>
<dbReference type="GeneID" id="27698338"/>
<evidence type="ECO:0000313" key="1">
    <source>
        <dbReference type="EMBL" id="KIW94094.1"/>
    </source>
</evidence>
<evidence type="ECO:0000313" key="2">
    <source>
        <dbReference type="Proteomes" id="UP000053789"/>
    </source>
</evidence>
<dbReference type="HOGENOM" id="CLU_2426826_0_0_1"/>
<dbReference type="OrthoDB" id="3658431at2759"/>
<dbReference type="RefSeq" id="XP_016620763.1">
    <property type="nucleotide sequence ID" value="XM_016763150.1"/>
</dbReference>
<sequence>MSRAYARLCSVLATLLTPDVNNIPMNGIWARIEFPELVRTTSFDHPLGQVESVSVPNALPGHASIIFRVISRPYMIELDRSLPPGLNLRKH</sequence>
<protein>
    <submittedName>
        <fullName evidence="1">Uncharacterized protein</fullName>
    </submittedName>
</protein>
<gene>
    <name evidence="1" type="ORF">Z519_05410</name>
</gene>
<organism evidence="1 2">
    <name type="scientific">Cladophialophora bantiana (strain ATCC 10958 / CBS 173.52 / CDC B-1940 / NIH 8579)</name>
    <name type="common">Xylohypha bantiana</name>
    <dbReference type="NCBI Taxonomy" id="1442370"/>
    <lineage>
        <taxon>Eukaryota</taxon>
        <taxon>Fungi</taxon>
        <taxon>Dikarya</taxon>
        <taxon>Ascomycota</taxon>
        <taxon>Pezizomycotina</taxon>
        <taxon>Eurotiomycetes</taxon>
        <taxon>Chaetothyriomycetidae</taxon>
        <taxon>Chaetothyriales</taxon>
        <taxon>Herpotrichiellaceae</taxon>
        <taxon>Cladophialophora</taxon>
    </lineage>
</organism>
<dbReference type="Proteomes" id="UP000053789">
    <property type="component" value="Unassembled WGS sequence"/>
</dbReference>
<dbReference type="EMBL" id="KN846986">
    <property type="protein sequence ID" value="KIW94094.1"/>
    <property type="molecule type" value="Genomic_DNA"/>
</dbReference>
<name>A0A0D2IB93_CLAB1</name>
<dbReference type="VEuPathDB" id="FungiDB:Z519_05410"/>
<proteinExistence type="predicted"/>
<keyword evidence="2" id="KW-1185">Reference proteome</keyword>
<accession>A0A0D2IB93</accession>